<dbReference type="Proteomes" id="UP000310158">
    <property type="component" value="Unassembled WGS sequence"/>
</dbReference>
<dbReference type="AlphaFoldDB" id="A0A4V3XEQ6"/>
<dbReference type="PANTHER" id="PTHR15503:SF22">
    <property type="entry name" value="TRANSPOSON TY3-I GAG POLYPROTEIN"/>
    <property type="match status" value="1"/>
</dbReference>
<reference evidence="1 2" key="1">
    <citation type="submission" date="2019-02" db="EMBL/GenBank/DDBJ databases">
        <title>Genome sequencing of the rare red list fungi Bondarzewia mesenterica.</title>
        <authorList>
            <person name="Buettner E."/>
            <person name="Kellner H."/>
        </authorList>
    </citation>
    <scope>NUCLEOTIDE SEQUENCE [LARGE SCALE GENOMIC DNA]</scope>
    <source>
        <strain evidence="1 2">DSM 108281</strain>
    </source>
</reference>
<accession>A0A4V3XEQ6</accession>
<organism evidence="1 2">
    <name type="scientific">Bondarzewia mesenterica</name>
    <dbReference type="NCBI Taxonomy" id="1095465"/>
    <lineage>
        <taxon>Eukaryota</taxon>
        <taxon>Fungi</taxon>
        <taxon>Dikarya</taxon>
        <taxon>Basidiomycota</taxon>
        <taxon>Agaricomycotina</taxon>
        <taxon>Agaricomycetes</taxon>
        <taxon>Russulales</taxon>
        <taxon>Bondarzewiaceae</taxon>
        <taxon>Bondarzewia</taxon>
    </lineage>
</organism>
<name>A0A4V3XEQ6_9AGAM</name>
<keyword evidence="2" id="KW-1185">Reference proteome</keyword>
<gene>
    <name evidence="1" type="ORF">EW146_g5815</name>
</gene>
<dbReference type="InterPro" id="IPR032567">
    <property type="entry name" value="RTL1-rel"/>
</dbReference>
<evidence type="ECO:0008006" key="3">
    <source>
        <dbReference type="Google" id="ProtNLM"/>
    </source>
</evidence>
<protein>
    <recommendedName>
        <fullName evidence="3">Reverse transcriptase domain-containing protein</fullName>
    </recommendedName>
</protein>
<dbReference type="PANTHER" id="PTHR15503">
    <property type="entry name" value="LDOC1 RELATED"/>
    <property type="match status" value="1"/>
</dbReference>
<proteinExistence type="predicted"/>
<dbReference type="Gene3D" id="3.10.10.10">
    <property type="entry name" value="HIV Type 1 Reverse Transcriptase, subunit A, domain 1"/>
    <property type="match status" value="1"/>
</dbReference>
<evidence type="ECO:0000313" key="2">
    <source>
        <dbReference type="Proteomes" id="UP000310158"/>
    </source>
</evidence>
<dbReference type="EMBL" id="SGPL01000271">
    <property type="protein sequence ID" value="THH14523.1"/>
    <property type="molecule type" value="Genomic_DNA"/>
</dbReference>
<sequence>MPGLRHLQRPITAIAPDHQEKKCSTCHALTDHPSLRKNLRLRPRTPRREQLIPKELLSEDQQSEVENGLNAYETTLHIKGQRTHQTIHARAMPTVSQQLANSATPTPKKTFEELVPPEYRKYRKVFEQKASECFPIECEWDHAIDFIPDWKKPRHCKIYSLSPKEQAELDVFIKEHLRKGYIRPSKSEFASPFFFVSKKGSDMLHPV</sequence>
<dbReference type="OrthoDB" id="3262920at2759"/>
<dbReference type="InterPro" id="IPR043502">
    <property type="entry name" value="DNA/RNA_pol_sf"/>
</dbReference>
<comment type="caution">
    <text evidence="1">The sequence shown here is derived from an EMBL/GenBank/DDBJ whole genome shotgun (WGS) entry which is preliminary data.</text>
</comment>
<evidence type="ECO:0000313" key="1">
    <source>
        <dbReference type="EMBL" id="THH14523.1"/>
    </source>
</evidence>
<dbReference type="SUPFAM" id="SSF56672">
    <property type="entry name" value="DNA/RNA polymerases"/>
    <property type="match status" value="1"/>
</dbReference>